<accession>A0ABD3A3R9</accession>
<proteinExistence type="predicted"/>
<dbReference type="Pfam" id="PF24496">
    <property type="entry name" value="DUF7588"/>
    <property type="match status" value="1"/>
</dbReference>
<keyword evidence="3" id="KW-1185">Reference proteome</keyword>
<dbReference type="EMBL" id="JBJUIK010000006">
    <property type="protein sequence ID" value="KAL3525092.1"/>
    <property type="molecule type" value="Genomic_DNA"/>
</dbReference>
<gene>
    <name evidence="2" type="ORF">ACH5RR_013464</name>
</gene>
<comment type="caution">
    <text evidence="2">The sequence shown here is derived from an EMBL/GenBank/DDBJ whole genome shotgun (WGS) entry which is preliminary data.</text>
</comment>
<protein>
    <recommendedName>
        <fullName evidence="1">DUF7588 domain-containing protein</fullName>
    </recommendedName>
</protein>
<evidence type="ECO:0000313" key="3">
    <source>
        <dbReference type="Proteomes" id="UP001630127"/>
    </source>
</evidence>
<organism evidence="2 3">
    <name type="scientific">Cinchona calisaya</name>
    <dbReference type="NCBI Taxonomy" id="153742"/>
    <lineage>
        <taxon>Eukaryota</taxon>
        <taxon>Viridiplantae</taxon>
        <taxon>Streptophyta</taxon>
        <taxon>Embryophyta</taxon>
        <taxon>Tracheophyta</taxon>
        <taxon>Spermatophyta</taxon>
        <taxon>Magnoliopsida</taxon>
        <taxon>eudicotyledons</taxon>
        <taxon>Gunneridae</taxon>
        <taxon>Pentapetalae</taxon>
        <taxon>asterids</taxon>
        <taxon>lamiids</taxon>
        <taxon>Gentianales</taxon>
        <taxon>Rubiaceae</taxon>
        <taxon>Cinchonoideae</taxon>
        <taxon>Cinchoneae</taxon>
        <taxon>Cinchona</taxon>
    </lineage>
</organism>
<dbReference type="AlphaFoldDB" id="A0ABD3A3R9"/>
<name>A0ABD3A3R9_9GENT</name>
<evidence type="ECO:0000259" key="1">
    <source>
        <dbReference type="Pfam" id="PF24496"/>
    </source>
</evidence>
<sequence length="120" mass="14266">MTKTPVIDSVGNFDVITIDYQIDKQSIRKEFFAEHNQQKKQWFFENYKGQARQKIQDEFYGFLTRTQQHVQFFDWFIVYAEINNISYPFLPTINVSKTWQTQTGEVHSELPPPKPLLSSI</sequence>
<feature type="domain" description="DUF7588" evidence="1">
    <location>
        <begin position="24"/>
        <end position="88"/>
    </location>
</feature>
<evidence type="ECO:0000313" key="2">
    <source>
        <dbReference type="EMBL" id="KAL3525092.1"/>
    </source>
</evidence>
<dbReference type="InterPro" id="IPR056010">
    <property type="entry name" value="DUF7588"/>
</dbReference>
<dbReference type="Proteomes" id="UP001630127">
    <property type="component" value="Unassembled WGS sequence"/>
</dbReference>
<reference evidence="2 3" key="1">
    <citation type="submission" date="2024-11" db="EMBL/GenBank/DDBJ databases">
        <title>A near-complete genome assembly of Cinchona calisaya.</title>
        <authorList>
            <person name="Lian D.C."/>
            <person name="Zhao X.W."/>
            <person name="Wei L."/>
        </authorList>
    </citation>
    <scope>NUCLEOTIDE SEQUENCE [LARGE SCALE GENOMIC DNA]</scope>
    <source>
        <tissue evidence="2">Nenye</tissue>
    </source>
</reference>